<dbReference type="NCBIfam" id="TIGR02937">
    <property type="entry name" value="sigma70-ECF"/>
    <property type="match status" value="1"/>
</dbReference>
<dbReference type="PANTHER" id="PTHR43133">
    <property type="entry name" value="RNA POLYMERASE ECF-TYPE SIGMA FACTO"/>
    <property type="match status" value="1"/>
</dbReference>
<dbReference type="EMBL" id="CP022572">
    <property type="protein sequence ID" value="AZU62596.1"/>
    <property type="molecule type" value="Genomic_DNA"/>
</dbReference>
<evidence type="ECO:0000256" key="3">
    <source>
        <dbReference type="ARBA" id="ARBA00023082"/>
    </source>
</evidence>
<evidence type="ECO:0000259" key="6">
    <source>
        <dbReference type="Pfam" id="PF04542"/>
    </source>
</evidence>
<dbReference type="InterPro" id="IPR013324">
    <property type="entry name" value="RNA_pol_sigma_r3/r4-like"/>
</dbReference>
<keyword evidence="5" id="KW-0804">Transcription</keyword>
<dbReference type="OrthoDB" id="9784272at2"/>
<keyword evidence="3" id="KW-0731">Sigma factor</keyword>
<proteinExistence type="inferred from homology"/>
<dbReference type="AlphaFoldDB" id="A0A3T0HZM7"/>
<keyword evidence="2" id="KW-0805">Transcription regulation</keyword>
<dbReference type="InterPro" id="IPR014284">
    <property type="entry name" value="RNA_pol_sigma-70_dom"/>
</dbReference>
<gene>
    <name evidence="8" type="ORF">CHR53_15720</name>
</gene>
<evidence type="ECO:0000256" key="4">
    <source>
        <dbReference type="ARBA" id="ARBA00023125"/>
    </source>
</evidence>
<evidence type="ECO:0000259" key="7">
    <source>
        <dbReference type="Pfam" id="PF08281"/>
    </source>
</evidence>
<evidence type="ECO:0000256" key="2">
    <source>
        <dbReference type="ARBA" id="ARBA00023015"/>
    </source>
</evidence>
<dbReference type="GO" id="GO:0016987">
    <property type="term" value="F:sigma factor activity"/>
    <property type="evidence" value="ECO:0007669"/>
    <property type="project" value="UniProtKB-KW"/>
</dbReference>
<accession>A0A3T0HZM7</accession>
<dbReference type="Proteomes" id="UP000282892">
    <property type="component" value="Chromosome"/>
</dbReference>
<reference evidence="8 9" key="1">
    <citation type="submission" date="2017-07" db="EMBL/GenBank/DDBJ databases">
        <title>The complete genome sequence of Bacillus mesonae strain H20-5, an efficient strain improving plant abiotic stress resistance.</title>
        <authorList>
            <person name="Kim S.Y."/>
            <person name="Song H."/>
            <person name="Sang M.K."/>
            <person name="Weon H.-Y."/>
            <person name="Song J."/>
        </authorList>
    </citation>
    <scope>NUCLEOTIDE SEQUENCE [LARGE SCALE GENOMIC DNA]</scope>
    <source>
        <strain evidence="8 9">H20-5</strain>
    </source>
</reference>
<organism evidence="8 9">
    <name type="scientific">Neobacillus mesonae</name>
    <dbReference type="NCBI Taxonomy" id="1193713"/>
    <lineage>
        <taxon>Bacteria</taxon>
        <taxon>Bacillati</taxon>
        <taxon>Bacillota</taxon>
        <taxon>Bacilli</taxon>
        <taxon>Bacillales</taxon>
        <taxon>Bacillaceae</taxon>
        <taxon>Neobacillus</taxon>
    </lineage>
</organism>
<dbReference type="InterPro" id="IPR007627">
    <property type="entry name" value="RNA_pol_sigma70_r2"/>
</dbReference>
<dbReference type="InterPro" id="IPR039425">
    <property type="entry name" value="RNA_pol_sigma-70-like"/>
</dbReference>
<dbReference type="InterPro" id="IPR013325">
    <property type="entry name" value="RNA_pol_sigma_r2"/>
</dbReference>
<dbReference type="Gene3D" id="1.10.10.10">
    <property type="entry name" value="Winged helix-like DNA-binding domain superfamily/Winged helix DNA-binding domain"/>
    <property type="match status" value="1"/>
</dbReference>
<keyword evidence="4" id="KW-0238">DNA-binding</keyword>
<protein>
    <recommendedName>
        <fullName evidence="10">RNA polymerase sigma factor</fullName>
    </recommendedName>
</protein>
<dbReference type="RefSeq" id="WP_127487365.1">
    <property type="nucleotide sequence ID" value="NZ_CP022572.1"/>
</dbReference>
<evidence type="ECO:0000313" key="8">
    <source>
        <dbReference type="EMBL" id="AZU62596.1"/>
    </source>
</evidence>
<dbReference type="KEGG" id="nmk:CHR53_15720"/>
<evidence type="ECO:0008006" key="10">
    <source>
        <dbReference type="Google" id="ProtNLM"/>
    </source>
</evidence>
<comment type="similarity">
    <text evidence="1">Belongs to the sigma-70 factor family. ECF subfamily.</text>
</comment>
<name>A0A3T0HZM7_9BACI</name>
<dbReference type="GO" id="GO:0003677">
    <property type="term" value="F:DNA binding"/>
    <property type="evidence" value="ECO:0007669"/>
    <property type="project" value="UniProtKB-KW"/>
</dbReference>
<evidence type="ECO:0000313" key="9">
    <source>
        <dbReference type="Proteomes" id="UP000282892"/>
    </source>
</evidence>
<dbReference type="PANTHER" id="PTHR43133:SF8">
    <property type="entry name" value="RNA POLYMERASE SIGMA FACTOR HI_1459-RELATED"/>
    <property type="match status" value="1"/>
</dbReference>
<keyword evidence="9" id="KW-1185">Reference proteome</keyword>
<dbReference type="SUPFAM" id="SSF88659">
    <property type="entry name" value="Sigma3 and sigma4 domains of RNA polymerase sigma factors"/>
    <property type="match status" value="1"/>
</dbReference>
<dbReference type="InterPro" id="IPR036388">
    <property type="entry name" value="WH-like_DNA-bd_sf"/>
</dbReference>
<dbReference type="SUPFAM" id="SSF88946">
    <property type="entry name" value="Sigma2 domain of RNA polymerase sigma factors"/>
    <property type="match status" value="1"/>
</dbReference>
<dbReference type="GO" id="GO:0006352">
    <property type="term" value="P:DNA-templated transcription initiation"/>
    <property type="evidence" value="ECO:0007669"/>
    <property type="project" value="InterPro"/>
</dbReference>
<feature type="domain" description="RNA polymerase sigma factor 70 region 4 type 2" evidence="7">
    <location>
        <begin position="115"/>
        <end position="164"/>
    </location>
</feature>
<dbReference type="Gene3D" id="1.10.1740.10">
    <property type="match status" value="1"/>
</dbReference>
<sequence length="169" mass="19989">MTQTSLYQLKTSVDHRDEFQQLYIDHKKHVFAMALSILRDFELAEDVLQDVYIKLYRHSKDNQLTNARAWLIRVTRNTALDLYRKKKRELTGGDDQYFERLEYISEDPVDKIVLSKYLALLDSGERQIVIMKDISGLKHKEIAKIMEIPLGTVLWKYRMALKKLKKGLE</sequence>
<evidence type="ECO:0000256" key="5">
    <source>
        <dbReference type="ARBA" id="ARBA00023163"/>
    </source>
</evidence>
<feature type="domain" description="RNA polymerase sigma-70 region 2" evidence="6">
    <location>
        <begin position="22"/>
        <end position="88"/>
    </location>
</feature>
<dbReference type="Pfam" id="PF08281">
    <property type="entry name" value="Sigma70_r4_2"/>
    <property type="match status" value="1"/>
</dbReference>
<dbReference type="InterPro" id="IPR013249">
    <property type="entry name" value="RNA_pol_sigma70_r4_t2"/>
</dbReference>
<evidence type="ECO:0000256" key="1">
    <source>
        <dbReference type="ARBA" id="ARBA00010641"/>
    </source>
</evidence>
<dbReference type="Pfam" id="PF04542">
    <property type="entry name" value="Sigma70_r2"/>
    <property type="match status" value="1"/>
</dbReference>